<dbReference type="OrthoDB" id="1708204at2"/>
<gene>
    <name evidence="1" type="ORF">SD1D_1556</name>
</gene>
<sequence>MVDKCFGSNGKNGCNILTVRKCQQDKCSFYKSTQELEEDRKKAYLLLAALPPDMQRYISDKYYNGRMPWVKSNCAV</sequence>
<reference evidence="2" key="1">
    <citation type="submission" date="2015-09" db="EMBL/GenBank/DDBJ databases">
        <authorList>
            <person name="Wibberg D."/>
        </authorList>
    </citation>
    <scope>NUCLEOTIDE SEQUENCE [LARGE SCALE GENOMIC DNA]</scope>
    <source>
        <strain evidence="2">SD1D</strain>
    </source>
</reference>
<accession>A0A0K8J6R4</accession>
<protein>
    <submittedName>
        <fullName evidence="1">Uncharacterized protein</fullName>
    </submittedName>
</protein>
<name>A0A0K8J6R4_9FIRM</name>
<proteinExistence type="predicted"/>
<dbReference type="AlphaFoldDB" id="A0A0K8J6R4"/>
<evidence type="ECO:0000313" key="2">
    <source>
        <dbReference type="Proteomes" id="UP000196053"/>
    </source>
</evidence>
<dbReference type="EMBL" id="LN879430">
    <property type="protein sequence ID" value="CUH93102.1"/>
    <property type="molecule type" value="Genomic_DNA"/>
</dbReference>
<organism evidence="1 2">
    <name type="scientific">Herbinix luporum</name>
    <dbReference type="NCBI Taxonomy" id="1679721"/>
    <lineage>
        <taxon>Bacteria</taxon>
        <taxon>Bacillati</taxon>
        <taxon>Bacillota</taxon>
        <taxon>Clostridia</taxon>
        <taxon>Lachnospirales</taxon>
        <taxon>Lachnospiraceae</taxon>
        <taxon>Herbinix</taxon>
    </lineage>
</organism>
<dbReference type="Proteomes" id="UP000196053">
    <property type="component" value="Chromosome I"/>
</dbReference>
<evidence type="ECO:0000313" key="1">
    <source>
        <dbReference type="EMBL" id="CUH93102.1"/>
    </source>
</evidence>
<dbReference type="RefSeq" id="WP_058258376.1">
    <property type="nucleotide sequence ID" value="NZ_LN879430.1"/>
</dbReference>
<dbReference type="KEGG" id="hsd:SD1D_1556"/>
<keyword evidence="2" id="KW-1185">Reference proteome</keyword>